<organism evidence="2">
    <name type="scientific">marine sediment metagenome</name>
    <dbReference type="NCBI Taxonomy" id="412755"/>
    <lineage>
        <taxon>unclassified sequences</taxon>
        <taxon>metagenomes</taxon>
        <taxon>ecological metagenomes</taxon>
    </lineage>
</organism>
<evidence type="ECO:0000313" key="2">
    <source>
        <dbReference type="EMBL" id="GAJ16834.1"/>
    </source>
</evidence>
<dbReference type="InterPro" id="IPR050336">
    <property type="entry name" value="Chromosome_partition/occlusion"/>
</dbReference>
<dbReference type="AlphaFoldDB" id="X1UH20"/>
<evidence type="ECO:0000259" key="1">
    <source>
        <dbReference type="Pfam" id="PF02195"/>
    </source>
</evidence>
<protein>
    <recommendedName>
        <fullName evidence="1">ParB-like N-terminal domain-containing protein</fullName>
    </recommendedName>
</protein>
<sequence length="61" mass="7175">MPFKTINLDLIDPNPKQARKYFDRQKLEGLAESLKERGLLNPILVRPLEGRYQLVHGERRC</sequence>
<comment type="caution">
    <text evidence="2">The sequence shown here is derived from an EMBL/GenBank/DDBJ whole genome shotgun (WGS) entry which is preliminary data.</text>
</comment>
<accession>X1UH20</accession>
<reference evidence="2" key="1">
    <citation type="journal article" date="2014" name="Front. Microbiol.">
        <title>High frequency of phylogenetically diverse reductive dehalogenase-homologous genes in deep subseafloor sedimentary metagenomes.</title>
        <authorList>
            <person name="Kawai M."/>
            <person name="Futagami T."/>
            <person name="Toyoda A."/>
            <person name="Takaki Y."/>
            <person name="Nishi S."/>
            <person name="Hori S."/>
            <person name="Arai W."/>
            <person name="Tsubouchi T."/>
            <person name="Morono Y."/>
            <person name="Uchiyama I."/>
            <person name="Ito T."/>
            <person name="Fujiyama A."/>
            <person name="Inagaki F."/>
            <person name="Takami H."/>
        </authorList>
    </citation>
    <scope>NUCLEOTIDE SEQUENCE</scope>
    <source>
        <strain evidence="2">Expedition CK06-06</strain>
    </source>
</reference>
<name>X1UH20_9ZZZZ</name>
<dbReference type="GO" id="GO:0007059">
    <property type="term" value="P:chromosome segregation"/>
    <property type="evidence" value="ECO:0007669"/>
    <property type="project" value="TreeGrafter"/>
</dbReference>
<proteinExistence type="predicted"/>
<dbReference type="SUPFAM" id="SSF110849">
    <property type="entry name" value="ParB/Sulfiredoxin"/>
    <property type="match status" value="1"/>
</dbReference>
<dbReference type="PANTHER" id="PTHR33375:SF1">
    <property type="entry name" value="CHROMOSOME-PARTITIONING PROTEIN PARB-RELATED"/>
    <property type="match status" value="1"/>
</dbReference>
<dbReference type="InterPro" id="IPR003115">
    <property type="entry name" value="ParB_N"/>
</dbReference>
<dbReference type="NCBIfam" id="TIGR00180">
    <property type="entry name" value="parB_part"/>
    <property type="match status" value="1"/>
</dbReference>
<dbReference type="EMBL" id="BARW01038894">
    <property type="protein sequence ID" value="GAJ16834.1"/>
    <property type="molecule type" value="Genomic_DNA"/>
</dbReference>
<dbReference type="GO" id="GO:0003677">
    <property type="term" value="F:DNA binding"/>
    <property type="evidence" value="ECO:0007669"/>
    <property type="project" value="InterPro"/>
</dbReference>
<dbReference type="InterPro" id="IPR004437">
    <property type="entry name" value="ParB/RepB/Spo0J"/>
</dbReference>
<feature type="domain" description="ParB-like N-terminal" evidence="1">
    <location>
        <begin position="4"/>
        <end position="60"/>
    </location>
</feature>
<dbReference type="Gene3D" id="3.90.1530.10">
    <property type="entry name" value="Conserved hypothetical protein from pyrococcus furiosus pfu- 392566-001, ParB domain"/>
    <property type="match status" value="1"/>
</dbReference>
<feature type="non-terminal residue" evidence="2">
    <location>
        <position position="61"/>
    </location>
</feature>
<dbReference type="GO" id="GO:0005694">
    <property type="term" value="C:chromosome"/>
    <property type="evidence" value="ECO:0007669"/>
    <property type="project" value="TreeGrafter"/>
</dbReference>
<dbReference type="Pfam" id="PF02195">
    <property type="entry name" value="ParB_N"/>
    <property type="match status" value="1"/>
</dbReference>
<dbReference type="InterPro" id="IPR036086">
    <property type="entry name" value="ParB/Sulfiredoxin_sf"/>
</dbReference>
<dbReference type="PANTHER" id="PTHR33375">
    <property type="entry name" value="CHROMOSOME-PARTITIONING PROTEIN PARB-RELATED"/>
    <property type="match status" value="1"/>
</dbReference>
<gene>
    <name evidence="2" type="ORF">S12H4_59500</name>
</gene>